<sequence length="134" mass="14546">MVTWRCFPSSHSLSLSLPHHLLLPVSSPPPPLFSWGWVAPPRLFHQTLTVRCLGPRFPSICGEPELAKWGRSPSRGGVGGGLGRWSHLGCSTAQRGATNPVTSTTPNLTTAIAAVSVQSLHRVFDEYICSFRSE</sequence>
<dbReference type="EnsemblPlants" id="LPERR05G11890.2">
    <property type="protein sequence ID" value="LPERR05G11890.2"/>
    <property type="gene ID" value="LPERR05G11890"/>
</dbReference>
<dbReference type="HOGENOM" id="CLU_1899218_0_0_1"/>
<evidence type="ECO:0000313" key="2">
    <source>
        <dbReference type="Proteomes" id="UP000032180"/>
    </source>
</evidence>
<reference evidence="1 2" key="1">
    <citation type="submission" date="2012-08" db="EMBL/GenBank/DDBJ databases">
        <title>Oryza genome evolution.</title>
        <authorList>
            <person name="Wing R.A."/>
        </authorList>
    </citation>
    <scope>NUCLEOTIDE SEQUENCE</scope>
</reference>
<accession>A0A0D9WG23</accession>
<organism evidence="1 2">
    <name type="scientific">Leersia perrieri</name>
    <dbReference type="NCBI Taxonomy" id="77586"/>
    <lineage>
        <taxon>Eukaryota</taxon>
        <taxon>Viridiplantae</taxon>
        <taxon>Streptophyta</taxon>
        <taxon>Embryophyta</taxon>
        <taxon>Tracheophyta</taxon>
        <taxon>Spermatophyta</taxon>
        <taxon>Magnoliopsida</taxon>
        <taxon>Liliopsida</taxon>
        <taxon>Poales</taxon>
        <taxon>Poaceae</taxon>
        <taxon>BOP clade</taxon>
        <taxon>Oryzoideae</taxon>
        <taxon>Oryzeae</taxon>
        <taxon>Oryzinae</taxon>
        <taxon>Leersia</taxon>
    </lineage>
</organism>
<reference evidence="2" key="2">
    <citation type="submission" date="2013-12" db="EMBL/GenBank/DDBJ databases">
        <authorList>
            <person name="Yu Y."/>
            <person name="Lee S."/>
            <person name="de Baynast K."/>
            <person name="Wissotski M."/>
            <person name="Liu L."/>
            <person name="Talag J."/>
            <person name="Goicoechea J."/>
            <person name="Angelova A."/>
            <person name="Jetty R."/>
            <person name="Kudrna D."/>
            <person name="Golser W."/>
            <person name="Rivera L."/>
            <person name="Zhang J."/>
            <person name="Wing R."/>
        </authorList>
    </citation>
    <scope>NUCLEOTIDE SEQUENCE</scope>
</reference>
<dbReference type="Gramene" id="LPERR05G11890.2">
    <property type="protein sequence ID" value="LPERR05G11890.2"/>
    <property type="gene ID" value="LPERR05G11890"/>
</dbReference>
<dbReference type="AlphaFoldDB" id="A0A0D9WG23"/>
<dbReference type="Proteomes" id="UP000032180">
    <property type="component" value="Chromosome 5"/>
</dbReference>
<name>A0A0D9WG23_9ORYZ</name>
<reference evidence="1" key="3">
    <citation type="submission" date="2015-04" db="UniProtKB">
        <authorList>
            <consortium name="EnsemblPlants"/>
        </authorList>
    </citation>
    <scope>IDENTIFICATION</scope>
</reference>
<proteinExistence type="predicted"/>
<evidence type="ECO:0000313" key="1">
    <source>
        <dbReference type="EnsemblPlants" id="LPERR05G11890.2"/>
    </source>
</evidence>
<keyword evidence="2" id="KW-1185">Reference proteome</keyword>
<protein>
    <submittedName>
        <fullName evidence="1">Uncharacterized protein</fullName>
    </submittedName>
</protein>